<gene>
    <name evidence="1" type="ORF">PR048_015598</name>
</gene>
<comment type="caution">
    <text evidence="1">The sequence shown here is derived from an EMBL/GenBank/DDBJ whole genome shotgun (WGS) entry which is preliminary data.</text>
</comment>
<organism evidence="1 2">
    <name type="scientific">Dryococelus australis</name>
    <dbReference type="NCBI Taxonomy" id="614101"/>
    <lineage>
        <taxon>Eukaryota</taxon>
        <taxon>Metazoa</taxon>
        <taxon>Ecdysozoa</taxon>
        <taxon>Arthropoda</taxon>
        <taxon>Hexapoda</taxon>
        <taxon>Insecta</taxon>
        <taxon>Pterygota</taxon>
        <taxon>Neoptera</taxon>
        <taxon>Polyneoptera</taxon>
        <taxon>Phasmatodea</taxon>
        <taxon>Verophasmatodea</taxon>
        <taxon>Anareolatae</taxon>
        <taxon>Phasmatidae</taxon>
        <taxon>Eurycanthinae</taxon>
        <taxon>Dryococelus</taxon>
    </lineage>
</organism>
<evidence type="ECO:0000313" key="2">
    <source>
        <dbReference type="Proteomes" id="UP001159363"/>
    </source>
</evidence>
<dbReference type="EMBL" id="JARBHB010000005">
    <property type="protein sequence ID" value="KAJ8883744.1"/>
    <property type="molecule type" value="Genomic_DNA"/>
</dbReference>
<dbReference type="Proteomes" id="UP001159363">
    <property type="component" value="Chromosome 4"/>
</dbReference>
<name>A0ABQ9HHG5_9NEOP</name>
<evidence type="ECO:0000313" key="1">
    <source>
        <dbReference type="EMBL" id="KAJ8883744.1"/>
    </source>
</evidence>
<proteinExistence type="predicted"/>
<reference evidence="1 2" key="1">
    <citation type="submission" date="2023-02" db="EMBL/GenBank/DDBJ databases">
        <title>LHISI_Scaffold_Assembly.</title>
        <authorList>
            <person name="Stuart O.P."/>
            <person name="Cleave R."/>
            <person name="Magrath M.J.L."/>
            <person name="Mikheyev A.S."/>
        </authorList>
    </citation>
    <scope>NUCLEOTIDE SEQUENCE [LARGE SCALE GENOMIC DNA]</scope>
    <source>
        <strain evidence="1">Daus_M_001</strain>
        <tissue evidence="1">Leg muscle</tissue>
    </source>
</reference>
<protein>
    <submittedName>
        <fullName evidence="1">Uncharacterized protein</fullName>
    </submittedName>
</protein>
<keyword evidence="2" id="KW-1185">Reference proteome</keyword>
<accession>A0ABQ9HHG5</accession>
<sequence length="189" mass="21087">MPISLFVLSHAHHHDGGYFTYKHLQQGSFNCLSAGAPDIIPIRGQYETALRVGGNILEKQNPGGEQDHQGAGADVVMRAVNTPNVCLGMKGSTFYAEAWVTFMFLVLGREMMDGWKQVNLARANQSENVADSTEKFEKTLAQIKRKFSDVITPRIGKSDVLPTPKLKAFMEIIDKLDRHHSSFVRLLFP</sequence>